<evidence type="ECO:0000313" key="2">
    <source>
        <dbReference type="Proteomes" id="UP000033140"/>
    </source>
</evidence>
<proteinExistence type="predicted"/>
<protein>
    <submittedName>
        <fullName evidence="1">Uncharacterized protein</fullName>
    </submittedName>
</protein>
<reference evidence="1 2" key="1">
    <citation type="journal article" date="2011" name="J. Gen. Appl. Microbiol.">
        <title>Draft genome sequencing of the enigmatic yeast Saitoella complicata.</title>
        <authorList>
            <person name="Nishida H."/>
            <person name="Hamamoto M."/>
            <person name="Sugiyama J."/>
        </authorList>
    </citation>
    <scope>NUCLEOTIDE SEQUENCE [LARGE SCALE GENOMIC DNA]</scope>
    <source>
        <strain evidence="1 2">NRRL Y-17804</strain>
    </source>
</reference>
<comment type="caution">
    <text evidence="1">The sequence shown here is derived from an EMBL/GenBank/DDBJ whole genome shotgun (WGS) entry which is preliminary data.</text>
</comment>
<sequence>MLKLLDWISYGARLSGVSKNTAKPTGRSMERHKDARQVHTLDCPNPGLVDAERLHGIVASASIVPTGHGPLIDGTLRLCHISRHLSTLKRFVPASRLAAMSDVM</sequence>
<name>A0A0E9NLP7_SAICN</name>
<gene>
    <name evidence="1" type="ORF">G7K_4890-t1</name>
</gene>
<dbReference type="Proteomes" id="UP000033140">
    <property type="component" value="Unassembled WGS sequence"/>
</dbReference>
<dbReference type="AlphaFoldDB" id="A0A0E9NLP7"/>
<dbReference type="EMBL" id="BACD03000036">
    <property type="protein sequence ID" value="GAO50769.1"/>
    <property type="molecule type" value="Genomic_DNA"/>
</dbReference>
<accession>A0A0E9NLP7</accession>
<organism evidence="1 2">
    <name type="scientific">Saitoella complicata (strain BCRC 22490 / CBS 7301 / JCM 7358 / NBRC 10748 / NRRL Y-17804)</name>
    <dbReference type="NCBI Taxonomy" id="698492"/>
    <lineage>
        <taxon>Eukaryota</taxon>
        <taxon>Fungi</taxon>
        <taxon>Dikarya</taxon>
        <taxon>Ascomycota</taxon>
        <taxon>Taphrinomycotina</taxon>
        <taxon>Taphrinomycotina incertae sedis</taxon>
        <taxon>Saitoella</taxon>
    </lineage>
</organism>
<reference evidence="1 2" key="3">
    <citation type="journal article" date="2015" name="Genome Announc.">
        <title>Draft Genome Sequence of the Archiascomycetous Yeast Saitoella complicata.</title>
        <authorList>
            <person name="Yamauchi K."/>
            <person name="Kondo S."/>
            <person name="Hamamoto M."/>
            <person name="Takahashi Y."/>
            <person name="Ogura Y."/>
            <person name="Hayashi T."/>
            <person name="Nishida H."/>
        </authorList>
    </citation>
    <scope>NUCLEOTIDE SEQUENCE [LARGE SCALE GENOMIC DNA]</scope>
    <source>
        <strain evidence="1 2">NRRL Y-17804</strain>
    </source>
</reference>
<evidence type="ECO:0000313" key="1">
    <source>
        <dbReference type="EMBL" id="GAO50769.1"/>
    </source>
</evidence>
<keyword evidence="2" id="KW-1185">Reference proteome</keyword>
<reference evidence="1 2" key="2">
    <citation type="journal article" date="2014" name="J. Gen. Appl. Microbiol.">
        <title>The early diverging ascomycetous budding yeast Saitoella complicata has three histone deacetylases belonging to the Clr6, Hos2, and Rpd3 lineages.</title>
        <authorList>
            <person name="Nishida H."/>
            <person name="Matsumoto T."/>
            <person name="Kondo S."/>
            <person name="Hamamoto M."/>
            <person name="Yoshikawa H."/>
        </authorList>
    </citation>
    <scope>NUCLEOTIDE SEQUENCE [LARGE SCALE GENOMIC DNA]</scope>
    <source>
        <strain evidence="1 2">NRRL Y-17804</strain>
    </source>
</reference>